<dbReference type="PROSITE" id="PS50943">
    <property type="entry name" value="HTH_CROC1"/>
    <property type="match status" value="1"/>
</dbReference>
<dbReference type="InterPro" id="IPR001387">
    <property type="entry name" value="Cro/C1-type_HTH"/>
</dbReference>
<dbReference type="AlphaFoldDB" id="A0A2T2Z9Y5"/>
<proteinExistence type="predicted"/>
<evidence type="ECO:0000259" key="1">
    <source>
        <dbReference type="PROSITE" id="PS50943"/>
    </source>
</evidence>
<evidence type="ECO:0000313" key="2">
    <source>
        <dbReference type="EMBL" id="PSR64567.1"/>
    </source>
</evidence>
<dbReference type="SUPFAM" id="SSF47413">
    <property type="entry name" value="lambda repressor-like DNA-binding domains"/>
    <property type="match status" value="1"/>
</dbReference>
<accession>A0A2T2Z9Y5</accession>
<evidence type="ECO:0000313" key="3">
    <source>
        <dbReference type="Proteomes" id="UP000241647"/>
    </source>
</evidence>
<dbReference type="Gene3D" id="1.10.260.40">
    <property type="entry name" value="lambda repressor-like DNA-binding domains"/>
    <property type="match status" value="1"/>
</dbReference>
<dbReference type="Pfam" id="PF01381">
    <property type="entry name" value="HTH_3"/>
    <property type="match status" value="1"/>
</dbReference>
<feature type="domain" description="HTH cro/C1-type" evidence="1">
    <location>
        <begin position="83"/>
        <end position="109"/>
    </location>
</feature>
<name>A0A2T2Z9Y5_9NOCA</name>
<organism evidence="2 3">
    <name type="scientific">Nocardia nova</name>
    <dbReference type="NCBI Taxonomy" id="37330"/>
    <lineage>
        <taxon>Bacteria</taxon>
        <taxon>Bacillati</taxon>
        <taxon>Actinomycetota</taxon>
        <taxon>Actinomycetes</taxon>
        <taxon>Mycobacteriales</taxon>
        <taxon>Nocardiaceae</taxon>
        <taxon>Nocardia</taxon>
    </lineage>
</organism>
<reference evidence="2 3" key="1">
    <citation type="submission" date="2018-02" db="EMBL/GenBank/DDBJ databases">
        <title>8 Nocardia nova and 1 Nocardia cyriacigeorgica strain used for evolution to TMP-SMX.</title>
        <authorList>
            <person name="Mehta H."/>
            <person name="Weng J."/>
            <person name="Shamoo Y."/>
        </authorList>
    </citation>
    <scope>NUCLEOTIDE SEQUENCE [LARGE SCALE GENOMIC DNA]</scope>
    <source>
        <strain evidence="2 3">ATCC 33727</strain>
    </source>
</reference>
<protein>
    <recommendedName>
        <fullName evidence="1">HTH cro/C1-type domain-containing protein</fullName>
    </recommendedName>
</protein>
<dbReference type="EMBL" id="PYHS01000003">
    <property type="protein sequence ID" value="PSR64567.1"/>
    <property type="molecule type" value="Genomic_DNA"/>
</dbReference>
<dbReference type="InterPro" id="IPR010982">
    <property type="entry name" value="Lambda_DNA-bd_dom_sf"/>
</dbReference>
<dbReference type="CDD" id="cd00093">
    <property type="entry name" value="HTH_XRE"/>
    <property type="match status" value="1"/>
</dbReference>
<dbReference type="GO" id="GO:0003677">
    <property type="term" value="F:DNA binding"/>
    <property type="evidence" value="ECO:0007669"/>
    <property type="project" value="InterPro"/>
</dbReference>
<comment type="caution">
    <text evidence="2">The sequence shown here is derived from an EMBL/GenBank/DDBJ whole genome shotgun (WGS) entry which is preliminary data.</text>
</comment>
<sequence>MDSPDAWPADQFEVINSIGAGNPCGAEALGIGSWNQAWLGEFRDRRCTRYMAVYAGFTVVYAPSTEGPGLGMHVTWTGADATALRKALGLPQKRFADRLGIHVQTVKKWASRGTTIRLDEFYAGLMTTLLDGATPEQRGHFYARRQQVATPEPGVAEKSLDVAEWDPTSWSTDCATVTAELTRRDLMLDRRQATRALIGVVVGAKLIEPLEQWLQRVSDEPVAAIGRGNIGLQEVEQLENAAQMFREWDDQFGGGLRRKAVIGQLSEVNELLQDSHPAEIRRRLRRVLALLAETAATMSWDSGLQTAAQEYYMLAVGAAKAAGDPALCANAMAGMARQLLSLDHYGTVSRRRNLVHQRAMDALEIIRLAQDEFGDVVTPRVQAMLYAREAWAYGKLERPSAFRRTCDKVYRAFARADTASDPYWIRYFDAAELSGTLGGRLLEMARHDSCFAAEAACEIERAIELRVPGRLRSSALDKLGIVEARLLQGELDEAARLGHEALNMVEQTASDRVRKKLWNVYGRTDQLAGVRCVAELRDRVRPLIIDTV</sequence>
<dbReference type="Proteomes" id="UP000241647">
    <property type="component" value="Unassembled WGS sequence"/>
</dbReference>
<gene>
    <name evidence="2" type="ORF">C8259_05910</name>
</gene>